<dbReference type="Gene3D" id="1.10.340.70">
    <property type="match status" value="1"/>
</dbReference>
<dbReference type="OrthoDB" id="6428063at2759"/>
<dbReference type="AlphaFoldDB" id="A0A8K0G678"/>
<dbReference type="InterPro" id="IPR008042">
    <property type="entry name" value="Retrotrans_Pao"/>
</dbReference>
<feature type="domain" description="Integrase zinc-binding" evidence="1">
    <location>
        <begin position="320"/>
        <end position="373"/>
    </location>
</feature>
<reference evidence="2" key="1">
    <citation type="submission" date="2019-08" db="EMBL/GenBank/DDBJ databases">
        <title>The genome of the North American firefly Photinus pyralis.</title>
        <authorList>
            <consortium name="Photinus pyralis genome working group"/>
            <person name="Fallon T.R."/>
            <person name="Sander Lower S.E."/>
            <person name="Weng J.-K."/>
        </authorList>
    </citation>
    <scope>NUCLEOTIDE SEQUENCE</scope>
    <source>
        <strain evidence="2">TRF0915ILg1</strain>
        <tissue evidence="2">Whole body</tissue>
    </source>
</reference>
<organism evidence="2 3">
    <name type="scientific">Ignelater luminosus</name>
    <name type="common">Cucubano</name>
    <name type="synonym">Pyrophorus luminosus</name>
    <dbReference type="NCBI Taxonomy" id="2038154"/>
    <lineage>
        <taxon>Eukaryota</taxon>
        <taxon>Metazoa</taxon>
        <taxon>Ecdysozoa</taxon>
        <taxon>Arthropoda</taxon>
        <taxon>Hexapoda</taxon>
        <taxon>Insecta</taxon>
        <taxon>Pterygota</taxon>
        <taxon>Neoptera</taxon>
        <taxon>Endopterygota</taxon>
        <taxon>Coleoptera</taxon>
        <taxon>Polyphaga</taxon>
        <taxon>Elateriformia</taxon>
        <taxon>Elateroidea</taxon>
        <taxon>Elateridae</taxon>
        <taxon>Agrypninae</taxon>
        <taxon>Pyrophorini</taxon>
        <taxon>Ignelater</taxon>
    </lineage>
</organism>
<evidence type="ECO:0000313" key="2">
    <source>
        <dbReference type="EMBL" id="KAF2887083.1"/>
    </source>
</evidence>
<dbReference type="Pfam" id="PF05380">
    <property type="entry name" value="Peptidase_A17"/>
    <property type="match status" value="1"/>
</dbReference>
<comment type="caution">
    <text evidence="2">The sequence shown here is derived from an EMBL/GenBank/DDBJ whole genome shotgun (WGS) entry which is preliminary data.</text>
</comment>
<name>A0A8K0G678_IGNLU</name>
<dbReference type="PANTHER" id="PTHR47331">
    <property type="entry name" value="PHD-TYPE DOMAIN-CONTAINING PROTEIN"/>
    <property type="match status" value="1"/>
</dbReference>
<dbReference type="InterPro" id="IPR041588">
    <property type="entry name" value="Integrase_H2C2"/>
</dbReference>
<proteinExistence type="predicted"/>
<accession>A0A8K0G678</accession>
<dbReference type="Proteomes" id="UP000801492">
    <property type="component" value="Unassembled WGS sequence"/>
</dbReference>
<sequence>MILADFLRWRKQIPQLVVLQVPRWMASSGLEMSKKVSLDVFCDASKDTYATCIYLRSHVEEEVKIQLVMSKARVTPNKRLTIPHLELLACLIGARLAQQVIRELGMSEEKVWYWTDSSTALTWIQSDKPWGTFVSNRVKELRHLTIADKWYHVAGENNPTDLPSRGCSVQKLKETRWWERPDWLRQEKKYWNHASPTVDASEVNQELKKTAIAKVNVMFENFMDRLDKFGDYHKILRHVAYLKRFITRPQGRSELTYQELKEAEVRVLRHTQQSVGDAGLGSRVKRMNVFKDSNGLLRLKNSLYSEFDIRCPIILPGNNEVVKLLIRKAHETALHVGVQTVQYLLRHKFWVLKGKHAVRSVITSCAICRCFNAKKATGRRRWNFRKKQFILFLKDVQ</sequence>
<gene>
    <name evidence="2" type="ORF">ILUMI_19090</name>
</gene>
<protein>
    <recommendedName>
        <fullName evidence="1">Integrase zinc-binding domain-containing protein</fullName>
    </recommendedName>
</protein>
<dbReference type="PANTHER" id="PTHR47331:SF1">
    <property type="entry name" value="GAG-LIKE PROTEIN"/>
    <property type="match status" value="1"/>
</dbReference>
<dbReference type="Pfam" id="PF17921">
    <property type="entry name" value="Integrase_H2C2"/>
    <property type="match status" value="1"/>
</dbReference>
<evidence type="ECO:0000259" key="1">
    <source>
        <dbReference type="Pfam" id="PF17921"/>
    </source>
</evidence>
<keyword evidence="3" id="KW-1185">Reference proteome</keyword>
<evidence type="ECO:0000313" key="3">
    <source>
        <dbReference type="Proteomes" id="UP000801492"/>
    </source>
</evidence>
<dbReference type="EMBL" id="VTPC01085237">
    <property type="protein sequence ID" value="KAF2887083.1"/>
    <property type="molecule type" value="Genomic_DNA"/>
</dbReference>